<dbReference type="InterPro" id="IPR000782">
    <property type="entry name" value="FAS1_domain"/>
</dbReference>
<dbReference type="SUPFAM" id="SSF82153">
    <property type="entry name" value="FAS1 domain"/>
    <property type="match status" value="1"/>
</dbReference>
<keyword evidence="1" id="KW-0732">Signal</keyword>
<feature type="signal peptide" evidence="1">
    <location>
        <begin position="1"/>
        <end position="25"/>
    </location>
</feature>
<feature type="domain" description="FAS1" evidence="2">
    <location>
        <begin position="32"/>
        <end position="182"/>
    </location>
</feature>
<dbReference type="PROSITE" id="PS51257">
    <property type="entry name" value="PROKAR_LIPOPROTEIN"/>
    <property type="match status" value="1"/>
</dbReference>
<feature type="chain" id="PRO_5016813818" description="FAS1 domain-containing protein" evidence="1">
    <location>
        <begin position="26"/>
        <end position="275"/>
    </location>
</feature>
<dbReference type="Proteomes" id="UP000256970">
    <property type="component" value="Unassembled WGS sequence"/>
</dbReference>
<proteinExistence type="predicted"/>
<protein>
    <recommendedName>
        <fullName evidence="2">FAS1 domain-containing protein</fullName>
    </recommendedName>
</protein>
<dbReference type="EMBL" id="FNXT01001323">
    <property type="protein sequence ID" value="SZX78509.1"/>
    <property type="molecule type" value="Genomic_DNA"/>
</dbReference>
<organism evidence="3 4">
    <name type="scientific">Tetradesmus obliquus</name>
    <name type="common">Green alga</name>
    <name type="synonym">Acutodesmus obliquus</name>
    <dbReference type="NCBI Taxonomy" id="3088"/>
    <lineage>
        <taxon>Eukaryota</taxon>
        <taxon>Viridiplantae</taxon>
        <taxon>Chlorophyta</taxon>
        <taxon>core chlorophytes</taxon>
        <taxon>Chlorophyceae</taxon>
        <taxon>CS clade</taxon>
        <taxon>Sphaeropleales</taxon>
        <taxon>Scenedesmaceae</taxon>
        <taxon>Tetradesmus</taxon>
    </lineage>
</organism>
<evidence type="ECO:0000313" key="3">
    <source>
        <dbReference type="EMBL" id="SZX78509.1"/>
    </source>
</evidence>
<name>A0A383WMV6_TETOB</name>
<dbReference type="PROSITE" id="PS50213">
    <property type="entry name" value="FAS1"/>
    <property type="match status" value="1"/>
</dbReference>
<dbReference type="Gene3D" id="2.30.180.10">
    <property type="entry name" value="FAS1 domain"/>
    <property type="match status" value="1"/>
</dbReference>
<evidence type="ECO:0000313" key="4">
    <source>
        <dbReference type="Proteomes" id="UP000256970"/>
    </source>
</evidence>
<dbReference type="InterPro" id="IPR036378">
    <property type="entry name" value="FAS1_dom_sf"/>
</dbReference>
<keyword evidence="4" id="KW-1185">Reference proteome</keyword>
<dbReference type="Pfam" id="PF02469">
    <property type="entry name" value="Fasciclin"/>
    <property type="match status" value="1"/>
</dbReference>
<dbReference type="AlphaFoldDB" id="A0A383WMV6"/>
<evidence type="ECO:0000256" key="1">
    <source>
        <dbReference type="SAM" id="SignalP"/>
    </source>
</evidence>
<evidence type="ECO:0000259" key="2">
    <source>
        <dbReference type="PROSITE" id="PS50213"/>
    </source>
</evidence>
<gene>
    <name evidence="3" type="ORF">BQ4739_LOCUS18787</name>
</gene>
<reference evidence="3 4" key="1">
    <citation type="submission" date="2016-10" db="EMBL/GenBank/DDBJ databases">
        <authorList>
            <person name="Cai Z."/>
        </authorList>
    </citation>
    <scope>NUCLEOTIDE SEQUENCE [LARGE SCALE GENOMIC DNA]</scope>
</reference>
<sequence length="275" mass="28827">MARKIFRSGLLLSVLAVCGCSLVHAVRLATDKETIATAMTADKTFPQLSQEIRYVNLFATEMAKYVDAADSECTMFAPDNTAIQKTMTGLGSYVGLFLQNQTMQKLVLNHHVIPGSIVKAAGFGDGSKAVPYTTRANQTIWLLQRNGQPYVAFGEKYVVPVQIADIPNKRNKCVLHIIDEQTLIPPSLLSTFEDWQQKAGKPGALNSPKSAWVADLPSAATAKEAAKAPAAAADAPAAAAATKEAASKPTSGASSAAAGRCIVAAAAAAALLLAL</sequence>
<accession>A0A383WMV6</accession>